<dbReference type="GO" id="GO:0051646">
    <property type="term" value="P:mitochondrion localization"/>
    <property type="evidence" value="ECO:0007669"/>
    <property type="project" value="TreeGrafter"/>
</dbReference>
<dbReference type="PANTHER" id="PTHR10465">
    <property type="entry name" value="TRANSMEMBRANE GTPASE FZO1"/>
    <property type="match status" value="1"/>
</dbReference>
<dbReference type="Pfam" id="PF00350">
    <property type="entry name" value="Dynamin_N"/>
    <property type="match status" value="1"/>
</dbReference>
<dbReference type="InterPro" id="IPR027094">
    <property type="entry name" value="Mitofusin_fam"/>
</dbReference>
<comment type="caution">
    <text evidence="9">The sequence shown here is derived from an EMBL/GenBank/DDBJ whole genome shotgun (WGS) entry which is preliminary data.</text>
</comment>
<evidence type="ECO:0000256" key="2">
    <source>
        <dbReference type="ARBA" id="ARBA00022741"/>
    </source>
</evidence>
<feature type="compositionally biased region" description="Acidic residues" evidence="7">
    <location>
        <begin position="1157"/>
        <end position="1169"/>
    </location>
</feature>
<feature type="coiled-coil region" evidence="6">
    <location>
        <begin position="384"/>
        <end position="447"/>
    </location>
</feature>
<comment type="subcellular location">
    <subcellularLocation>
        <location evidence="1">Membrane</location>
    </subcellularLocation>
</comment>
<feature type="region of interest" description="Disordered" evidence="7">
    <location>
        <begin position="1002"/>
        <end position="1040"/>
    </location>
</feature>
<reference evidence="9 10" key="1">
    <citation type="submission" date="2023-10" db="EMBL/GenBank/DDBJ databases">
        <authorList>
            <person name="Maclean D."/>
            <person name="Macfadyen A."/>
        </authorList>
    </citation>
    <scope>NUCLEOTIDE SEQUENCE [LARGE SCALE GENOMIC DNA]</scope>
</reference>
<keyword evidence="2" id="KW-0547">Nucleotide-binding</keyword>
<keyword evidence="5" id="KW-0472">Membrane</keyword>
<dbReference type="GO" id="GO:0005741">
    <property type="term" value="C:mitochondrial outer membrane"/>
    <property type="evidence" value="ECO:0007669"/>
    <property type="project" value="TreeGrafter"/>
</dbReference>
<evidence type="ECO:0000313" key="10">
    <source>
        <dbReference type="Proteomes" id="UP001314263"/>
    </source>
</evidence>
<feature type="region of interest" description="Disordered" evidence="7">
    <location>
        <begin position="1074"/>
        <end position="1095"/>
    </location>
</feature>
<protein>
    <recommendedName>
        <fullName evidence="8">Dynamin N-terminal domain-containing protein</fullName>
    </recommendedName>
</protein>
<dbReference type="Proteomes" id="UP001314263">
    <property type="component" value="Unassembled WGS sequence"/>
</dbReference>
<dbReference type="PANTHER" id="PTHR10465:SF0">
    <property type="entry name" value="SARCALUMENIN"/>
    <property type="match status" value="1"/>
</dbReference>
<keyword evidence="6" id="KW-0175">Coiled coil</keyword>
<dbReference type="AlphaFoldDB" id="A0AAV1I550"/>
<evidence type="ECO:0000259" key="8">
    <source>
        <dbReference type="Pfam" id="PF00350"/>
    </source>
</evidence>
<evidence type="ECO:0000256" key="6">
    <source>
        <dbReference type="SAM" id="Coils"/>
    </source>
</evidence>
<keyword evidence="3" id="KW-0378">Hydrolase</keyword>
<evidence type="ECO:0000256" key="1">
    <source>
        <dbReference type="ARBA" id="ARBA00004370"/>
    </source>
</evidence>
<organism evidence="9 10">
    <name type="scientific">Coccomyxa viridis</name>
    <dbReference type="NCBI Taxonomy" id="1274662"/>
    <lineage>
        <taxon>Eukaryota</taxon>
        <taxon>Viridiplantae</taxon>
        <taxon>Chlorophyta</taxon>
        <taxon>core chlorophytes</taxon>
        <taxon>Trebouxiophyceae</taxon>
        <taxon>Trebouxiophyceae incertae sedis</taxon>
        <taxon>Coccomyxaceae</taxon>
        <taxon>Coccomyxa</taxon>
    </lineage>
</organism>
<evidence type="ECO:0000256" key="5">
    <source>
        <dbReference type="ARBA" id="ARBA00023136"/>
    </source>
</evidence>
<dbReference type="GO" id="GO:0005525">
    <property type="term" value="F:GTP binding"/>
    <property type="evidence" value="ECO:0007669"/>
    <property type="project" value="UniProtKB-KW"/>
</dbReference>
<name>A0AAV1I550_9CHLO</name>
<feature type="region of interest" description="Disordered" evidence="7">
    <location>
        <begin position="1135"/>
        <end position="1176"/>
    </location>
</feature>
<feature type="compositionally biased region" description="Low complexity" evidence="7">
    <location>
        <begin position="1025"/>
        <end position="1036"/>
    </location>
</feature>
<evidence type="ECO:0000256" key="3">
    <source>
        <dbReference type="ARBA" id="ARBA00022801"/>
    </source>
</evidence>
<dbReference type="InterPro" id="IPR045063">
    <property type="entry name" value="Dynamin_N"/>
</dbReference>
<dbReference type="Gene3D" id="3.40.50.300">
    <property type="entry name" value="P-loop containing nucleotide triphosphate hydrolases"/>
    <property type="match status" value="1"/>
</dbReference>
<feature type="region of interest" description="Disordered" evidence="7">
    <location>
        <begin position="751"/>
        <end position="811"/>
    </location>
</feature>
<dbReference type="GO" id="GO:0003924">
    <property type="term" value="F:GTPase activity"/>
    <property type="evidence" value="ECO:0007669"/>
    <property type="project" value="InterPro"/>
</dbReference>
<proteinExistence type="predicted"/>
<dbReference type="InterPro" id="IPR027417">
    <property type="entry name" value="P-loop_NTPase"/>
</dbReference>
<dbReference type="SUPFAM" id="SSF52540">
    <property type="entry name" value="P-loop containing nucleoside triphosphate hydrolases"/>
    <property type="match status" value="1"/>
</dbReference>
<gene>
    <name evidence="9" type="ORF">CVIRNUC_005310</name>
</gene>
<dbReference type="EMBL" id="CAUYUE010000006">
    <property type="protein sequence ID" value="CAK0781196.1"/>
    <property type="molecule type" value="Genomic_DNA"/>
</dbReference>
<evidence type="ECO:0000313" key="9">
    <source>
        <dbReference type="EMBL" id="CAK0781196.1"/>
    </source>
</evidence>
<sequence>MEGPAQYLELSRDVSAKLQDIGRFLGGLVEGGSDGGHQLLLDQELSAFFTRFYQLKGRHQDRSLSCAVLALTKSGKSTLLNALLGAICLPSSNVPETARITRIIHTPLKDGKQPELTYQPSGSHEQRTIVGEYGIREHLRYLNREVRTRNHHASDEAFLDVHIPVAALDTTEIDPEAVSLQLLDTPGPNEFGEESLKHQVERLLDGVDAVLYLLDYSKLKTAEEATLLGKLKDINPQLVARLSQRLFFVVNKVDLMRTSEGLAPEEIKEYVANLVTSQLATEGFQLLPDQVLLLSAQDAMLSRLILRGKAGKEERLRFGKLAFGARKAASTPDEDFQQAAEEMLRESGLEELEERVLGFLCTNSGSLKLLSTLDDAQRLLQQVHNVAAASNAALQQDVQTLQEETAKLQTELEDVLEQFDGIQQEANEVETQVVDEVRERMQHLKEDLFEKVSAVLESPSEAPNGQAALRAALAGRWQAALDKAARFWERHGTGSSAQRADLQAPLQDLHQYIHSTIDAEVRGFWALLETATNERQQAMFRMLNTHLKHLAERVEAAVGELLEVHLEPAQLHLEPPTAQQFHTDLQELFSTGISPREVERTREGREEHVVWEKRRRRTGLCHFSDYYVGRPALRSTTESYKETVFELQPDQIMSYFMKLVDDTVEASVRHVRTFVHQYLSARLAEARAQIEQYGSRYAEAMLHALDTSKQGEEARTAALAAVQQHLAIVGRLLEDTAGLQQRASVLLPATSPEEQQHLQCDSDAEQHAEQAEGLEEEEAGAGAAPREDTDFEDAHEELSTPGGTMPDDGPVLDLNPSNVGPSHEAPAVSTQATVPAAVPAVLPAARKRTGRAQTFPAFDSEEEEAPSVKEKPPSINGVLHLPYPLVDEPKGKDHVDYPAIEQVKEDPGSSARTVHASLLDAIWNRRDEQAADAGKVAAASIDKAVNPPTAAMAAHEAANNLSSYVDFAKWGDMDGFTDSDEDGDILCSCGKVHPPTFHQPWRGAAAREEAAAGVAGGPKGPSGPPSSFGDVGPPSSTAEAADLLGHPAERVSAGSTGSAQDAAHLTAPAADVLPASYLGPTRRSEGGSNREPAADPARFDALDRAFEVWVHGGNDAPAVHHGHPDGPAILPAEHVRHEDAPQSAREIQSHDSSDDWTIVDDASETDDSAEPQATKA</sequence>
<feature type="domain" description="Dynamin N-terminal" evidence="8">
    <location>
        <begin position="72"/>
        <end position="252"/>
    </location>
</feature>
<dbReference type="GO" id="GO:0008053">
    <property type="term" value="P:mitochondrial fusion"/>
    <property type="evidence" value="ECO:0007669"/>
    <property type="project" value="TreeGrafter"/>
</dbReference>
<accession>A0AAV1I550</accession>
<evidence type="ECO:0000256" key="4">
    <source>
        <dbReference type="ARBA" id="ARBA00023134"/>
    </source>
</evidence>
<keyword evidence="10" id="KW-1185">Reference proteome</keyword>
<evidence type="ECO:0000256" key="7">
    <source>
        <dbReference type="SAM" id="MobiDB-lite"/>
    </source>
</evidence>
<keyword evidence="4" id="KW-0342">GTP-binding</keyword>